<gene>
    <name evidence="4" type="ORF">A1O9_12258</name>
</gene>
<dbReference type="Gene3D" id="3.90.25.10">
    <property type="entry name" value="UDP-galactose 4-epimerase, domain 1"/>
    <property type="match status" value="1"/>
</dbReference>
<dbReference type="HOGENOM" id="CLU_007383_8_1_1"/>
<dbReference type="Gene3D" id="3.40.50.720">
    <property type="entry name" value="NAD(P)-binding Rossmann-like Domain"/>
    <property type="match status" value="1"/>
</dbReference>
<accession>A0A072NX62</accession>
<comment type="similarity">
    <text evidence="1">Belongs to the NmrA-type oxidoreductase family.</text>
</comment>
<evidence type="ECO:0000256" key="1">
    <source>
        <dbReference type="ARBA" id="ARBA00006328"/>
    </source>
</evidence>
<dbReference type="STRING" id="1182545.A0A072NX62"/>
<dbReference type="CDD" id="cd05251">
    <property type="entry name" value="NmrA_like_SDR_a"/>
    <property type="match status" value="1"/>
</dbReference>
<protein>
    <recommendedName>
        <fullName evidence="3">NmrA-like domain-containing protein</fullName>
    </recommendedName>
</protein>
<organism evidence="4 5">
    <name type="scientific">Exophiala aquamarina CBS 119918</name>
    <dbReference type="NCBI Taxonomy" id="1182545"/>
    <lineage>
        <taxon>Eukaryota</taxon>
        <taxon>Fungi</taxon>
        <taxon>Dikarya</taxon>
        <taxon>Ascomycota</taxon>
        <taxon>Pezizomycotina</taxon>
        <taxon>Eurotiomycetes</taxon>
        <taxon>Chaetothyriomycetidae</taxon>
        <taxon>Chaetothyriales</taxon>
        <taxon>Herpotrichiellaceae</taxon>
        <taxon>Exophiala</taxon>
    </lineage>
</organism>
<dbReference type="VEuPathDB" id="FungiDB:A1O9_12258"/>
<dbReference type="Pfam" id="PF05368">
    <property type="entry name" value="NmrA"/>
    <property type="match status" value="1"/>
</dbReference>
<name>A0A072NX62_9EURO</name>
<reference evidence="4 5" key="1">
    <citation type="submission" date="2013-03" db="EMBL/GenBank/DDBJ databases">
        <title>The Genome Sequence of Exophiala aquamarina CBS 119918.</title>
        <authorList>
            <consortium name="The Broad Institute Genomics Platform"/>
            <person name="Cuomo C."/>
            <person name="de Hoog S."/>
            <person name="Gorbushina A."/>
            <person name="Walker B."/>
            <person name="Young S.K."/>
            <person name="Zeng Q."/>
            <person name="Gargeya S."/>
            <person name="Fitzgerald M."/>
            <person name="Haas B."/>
            <person name="Abouelleil A."/>
            <person name="Allen A.W."/>
            <person name="Alvarado L."/>
            <person name="Arachchi H.M."/>
            <person name="Berlin A.M."/>
            <person name="Chapman S.B."/>
            <person name="Gainer-Dewar J."/>
            <person name="Goldberg J."/>
            <person name="Griggs A."/>
            <person name="Gujja S."/>
            <person name="Hansen M."/>
            <person name="Howarth C."/>
            <person name="Imamovic A."/>
            <person name="Ireland A."/>
            <person name="Larimer J."/>
            <person name="McCowan C."/>
            <person name="Murphy C."/>
            <person name="Pearson M."/>
            <person name="Poon T.W."/>
            <person name="Priest M."/>
            <person name="Roberts A."/>
            <person name="Saif S."/>
            <person name="Shea T."/>
            <person name="Sisk P."/>
            <person name="Sykes S."/>
            <person name="Wortman J."/>
            <person name="Nusbaum C."/>
            <person name="Birren B."/>
        </authorList>
    </citation>
    <scope>NUCLEOTIDE SEQUENCE [LARGE SCALE GENOMIC DNA]</scope>
    <source>
        <strain evidence="4 5">CBS 119918</strain>
    </source>
</reference>
<dbReference type="PANTHER" id="PTHR42748:SF11">
    <property type="entry name" value="NMRA-LIKE DOMAIN-CONTAINING PROTEIN"/>
    <property type="match status" value="1"/>
</dbReference>
<keyword evidence="2" id="KW-0521">NADP</keyword>
<sequence length="323" mass="34807">MSTGERQLLAVFGATGQQGGSVIKTVLADPELSQRYRVRGLTRDTSSAGAQALQSQGVEVIRADASDSVESVASALQGSDVAFVVTVTDYGAKDGTYRTELRQGKRIVDAAVAAGVKYLIFSTLKHVSKTSGGKYTKVGGFDSKAEVEEYIRALGKDPKVGLKSAFFAPGSFMQNFQHLMAPRPAGDGTYALTGIMTPETKLPLIDTLGDTGKYVGAILADLAKYEGKVMSAASELTSMTETVAQMSKALGKTVVYKQISVDVYKTFLPPNARDQLVEMFLYIQDYGYYGETTKEDVEWTGQQARGQLTSLEQYLAENPIHVD</sequence>
<dbReference type="PANTHER" id="PTHR42748">
    <property type="entry name" value="NITROGEN METABOLITE REPRESSION PROTEIN NMRA FAMILY MEMBER"/>
    <property type="match status" value="1"/>
</dbReference>
<dbReference type="InterPro" id="IPR036291">
    <property type="entry name" value="NAD(P)-bd_dom_sf"/>
</dbReference>
<dbReference type="SUPFAM" id="SSF51735">
    <property type="entry name" value="NAD(P)-binding Rossmann-fold domains"/>
    <property type="match status" value="1"/>
</dbReference>
<dbReference type="InterPro" id="IPR008030">
    <property type="entry name" value="NmrA-like"/>
</dbReference>
<dbReference type="EMBL" id="AMGV01000022">
    <property type="protein sequence ID" value="KEF51623.1"/>
    <property type="molecule type" value="Genomic_DNA"/>
</dbReference>
<dbReference type="AlphaFoldDB" id="A0A072NX62"/>
<dbReference type="GeneID" id="25287152"/>
<dbReference type="GO" id="GO:0005634">
    <property type="term" value="C:nucleus"/>
    <property type="evidence" value="ECO:0007669"/>
    <property type="project" value="TreeGrafter"/>
</dbReference>
<comment type="caution">
    <text evidence="4">The sequence shown here is derived from an EMBL/GenBank/DDBJ whole genome shotgun (WGS) entry which is preliminary data.</text>
</comment>
<dbReference type="Proteomes" id="UP000027920">
    <property type="component" value="Unassembled WGS sequence"/>
</dbReference>
<proteinExistence type="inferred from homology"/>
<dbReference type="InterPro" id="IPR051164">
    <property type="entry name" value="NmrA-like_oxidored"/>
</dbReference>
<dbReference type="OrthoDB" id="3358371at2759"/>
<evidence type="ECO:0000259" key="3">
    <source>
        <dbReference type="Pfam" id="PF05368"/>
    </source>
</evidence>
<keyword evidence="5" id="KW-1185">Reference proteome</keyword>
<evidence type="ECO:0000313" key="4">
    <source>
        <dbReference type="EMBL" id="KEF51623.1"/>
    </source>
</evidence>
<feature type="domain" description="NmrA-like" evidence="3">
    <location>
        <begin position="7"/>
        <end position="315"/>
    </location>
</feature>
<dbReference type="RefSeq" id="XP_013254213.1">
    <property type="nucleotide sequence ID" value="XM_013398759.1"/>
</dbReference>
<evidence type="ECO:0000313" key="5">
    <source>
        <dbReference type="Proteomes" id="UP000027920"/>
    </source>
</evidence>
<evidence type="ECO:0000256" key="2">
    <source>
        <dbReference type="ARBA" id="ARBA00022857"/>
    </source>
</evidence>